<gene>
    <name evidence="2" type="ORF">AXG93_2390s1020</name>
    <name evidence="1" type="ORF">Mp_5g16400</name>
</gene>
<keyword evidence="3" id="KW-1185">Reference proteome</keyword>
<name>A0A176WDI8_MARPO</name>
<dbReference type="Proteomes" id="UP001162541">
    <property type="component" value="Chromosome 5"/>
</dbReference>
<evidence type="ECO:0000313" key="1">
    <source>
        <dbReference type="EMBL" id="BBN11972.1"/>
    </source>
</evidence>
<sequence length="78" mass="8896">MFCMGRVEKYDSNCDSQETLLLCSDLRKQQACCWVFGSNLGIKKCQVFDPAIDSMKAYDTIIAVSRLQTSARRFCVEE</sequence>
<dbReference type="Proteomes" id="UP000077202">
    <property type="component" value="Unassembled WGS sequence"/>
</dbReference>
<proteinExistence type="predicted"/>
<evidence type="ECO:0000313" key="4">
    <source>
        <dbReference type="Proteomes" id="UP001162541"/>
    </source>
</evidence>
<dbReference type="EMBL" id="AP019870">
    <property type="protein sequence ID" value="BBN11972.1"/>
    <property type="molecule type" value="Genomic_DNA"/>
</dbReference>
<dbReference type="AlphaFoldDB" id="A0A176WDI8"/>
<protein>
    <submittedName>
        <fullName evidence="2">Uncharacterized protein</fullName>
    </submittedName>
</protein>
<organism evidence="2 3">
    <name type="scientific">Marchantia polymorpha subsp. ruderalis</name>
    <dbReference type="NCBI Taxonomy" id="1480154"/>
    <lineage>
        <taxon>Eukaryota</taxon>
        <taxon>Viridiplantae</taxon>
        <taxon>Streptophyta</taxon>
        <taxon>Embryophyta</taxon>
        <taxon>Marchantiophyta</taxon>
        <taxon>Marchantiopsida</taxon>
        <taxon>Marchantiidae</taxon>
        <taxon>Marchantiales</taxon>
        <taxon>Marchantiaceae</taxon>
        <taxon>Marchantia</taxon>
    </lineage>
</organism>
<evidence type="ECO:0000313" key="3">
    <source>
        <dbReference type="Proteomes" id="UP000077202"/>
    </source>
</evidence>
<accession>A0A176WDI8</accession>
<reference evidence="2 3" key="1">
    <citation type="submission" date="2016-03" db="EMBL/GenBank/DDBJ databases">
        <title>Mechanisms controlling the formation of the plant cell surface in tip-growing cells are functionally conserved among land plants.</title>
        <authorList>
            <person name="Honkanen S."/>
            <person name="Jones V.A."/>
            <person name="Morieri G."/>
            <person name="Champion C."/>
            <person name="Hetherington A.J."/>
            <person name="Kelly S."/>
            <person name="Saint-Marcoux D."/>
            <person name="Proust H."/>
            <person name="Prescott H."/>
            <person name="Dolan L."/>
        </authorList>
    </citation>
    <scope>NUCLEOTIDE SEQUENCE [LARGE SCALE GENOMIC DNA]</scope>
    <source>
        <strain evidence="3">cv. Tak-1 and cv. Tak-2</strain>
        <tissue evidence="2">Whole gametophyte</tissue>
    </source>
</reference>
<dbReference type="EMBL" id="LVLJ01001264">
    <property type="protein sequence ID" value="OAE30681.1"/>
    <property type="molecule type" value="Genomic_DNA"/>
</dbReference>
<reference evidence="1" key="2">
    <citation type="journal article" date="2019" name="Curr. Biol.">
        <title>Chromatin organization in early land plants reveals an ancestral association between H3K27me3, transposons, and constitutive heterochromatin.</title>
        <authorList>
            <person name="Montgomery S.A."/>
            <person name="Tanizawa Y."/>
            <person name="Galik B."/>
            <person name="Wang N."/>
            <person name="Ito T."/>
            <person name="Mochizuki T."/>
            <person name="Akimcheva S."/>
            <person name="Bowman J."/>
            <person name="Cognat V."/>
            <person name="Drouard L."/>
            <person name="Ekker H."/>
            <person name="Houng S."/>
            <person name="Kohchi T."/>
            <person name="Lin S."/>
            <person name="Liu L.D."/>
            <person name="Nakamura Y."/>
            <person name="Valeeva L.R."/>
            <person name="Shakirov E.V."/>
            <person name="Shippen D.E."/>
            <person name="Wei W."/>
            <person name="Yagura M."/>
            <person name="Yamaoka S."/>
            <person name="Yamato K.T."/>
            <person name="Liu C."/>
            <person name="Berger F."/>
        </authorList>
    </citation>
    <scope>NUCLEOTIDE SEQUENCE [LARGE SCALE GENOMIC DNA]</scope>
    <source>
        <strain evidence="1">Tak-1</strain>
    </source>
</reference>
<evidence type="ECO:0000313" key="2">
    <source>
        <dbReference type="EMBL" id="OAE30681.1"/>
    </source>
</evidence>
<reference evidence="4" key="3">
    <citation type="journal article" date="2020" name="Curr. Biol.">
        <title>Chromatin organization in early land plants reveals an ancestral association between H3K27me3, transposons, and constitutive heterochromatin.</title>
        <authorList>
            <person name="Montgomery S.A."/>
            <person name="Tanizawa Y."/>
            <person name="Galik B."/>
            <person name="Wang N."/>
            <person name="Ito T."/>
            <person name="Mochizuki T."/>
            <person name="Akimcheva S."/>
            <person name="Bowman J.L."/>
            <person name="Cognat V."/>
            <person name="Marechal-Drouard L."/>
            <person name="Ekker H."/>
            <person name="Hong S.F."/>
            <person name="Kohchi T."/>
            <person name="Lin S.S."/>
            <person name="Liu L.D."/>
            <person name="Nakamura Y."/>
            <person name="Valeeva L.R."/>
            <person name="Shakirov E.V."/>
            <person name="Shippen D.E."/>
            <person name="Wei W.L."/>
            <person name="Yagura M."/>
            <person name="Yamaoka S."/>
            <person name="Yamato K.T."/>
            <person name="Liu C."/>
            <person name="Berger F."/>
        </authorList>
    </citation>
    <scope>NUCLEOTIDE SEQUENCE [LARGE SCALE GENOMIC DNA]</scope>
    <source>
        <strain evidence="4">Tak-1</strain>
    </source>
</reference>